<evidence type="ECO:0000313" key="10">
    <source>
        <dbReference type="EMBL" id="GAV19497.1"/>
    </source>
</evidence>
<dbReference type="PANTHER" id="PTHR42930">
    <property type="entry name" value="PHOSPHATE-SPECIFIC TRANSPORT SYSTEM ACCESSORY PROTEIN PHOU"/>
    <property type="match status" value="1"/>
</dbReference>
<feature type="domain" description="PhoU" evidence="9">
    <location>
        <begin position="123"/>
        <end position="207"/>
    </location>
</feature>
<dbReference type="EMBL" id="BDFD01000002">
    <property type="protein sequence ID" value="GAV19497.1"/>
    <property type="molecule type" value="Genomic_DNA"/>
</dbReference>
<evidence type="ECO:0000256" key="7">
    <source>
        <dbReference type="ARBA" id="ARBA00056181"/>
    </source>
</evidence>
<evidence type="ECO:0000256" key="8">
    <source>
        <dbReference type="PIRNR" id="PIRNR003107"/>
    </source>
</evidence>
<evidence type="ECO:0000256" key="6">
    <source>
        <dbReference type="ARBA" id="ARBA00022592"/>
    </source>
</evidence>
<organism evidence="10 11">
    <name type="scientific">Mariprofundus micogutta</name>
    <dbReference type="NCBI Taxonomy" id="1921010"/>
    <lineage>
        <taxon>Bacteria</taxon>
        <taxon>Pseudomonadati</taxon>
        <taxon>Pseudomonadota</taxon>
        <taxon>Candidatius Mariprofundia</taxon>
        <taxon>Mariprofundales</taxon>
        <taxon>Mariprofundaceae</taxon>
        <taxon>Mariprofundus</taxon>
    </lineage>
</organism>
<dbReference type="PIRSF" id="PIRSF003107">
    <property type="entry name" value="PhoU"/>
    <property type="match status" value="1"/>
</dbReference>
<evidence type="ECO:0000313" key="11">
    <source>
        <dbReference type="Proteomes" id="UP000231632"/>
    </source>
</evidence>
<dbReference type="Proteomes" id="UP000231632">
    <property type="component" value="Unassembled WGS sequence"/>
</dbReference>
<dbReference type="GO" id="GO:0005737">
    <property type="term" value="C:cytoplasm"/>
    <property type="evidence" value="ECO:0007669"/>
    <property type="project" value="UniProtKB-SubCell"/>
</dbReference>
<comment type="subunit">
    <text evidence="3 8">Homodimer.</text>
</comment>
<evidence type="ECO:0000256" key="3">
    <source>
        <dbReference type="ARBA" id="ARBA00011738"/>
    </source>
</evidence>
<keyword evidence="5 8" id="KW-0963">Cytoplasm</keyword>
<keyword evidence="11" id="KW-1185">Reference proteome</keyword>
<dbReference type="STRING" id="1921010.MMIC_P0431"/>
<dbReference type="RefSeq" id="WP_072658673.1">
    <property type="nucleotide sequence ID" value="NZ_BDFD01000002.1"/>
</dbReference>
<accession>A0A1L8CKR5</accession>
<name>A0A1L8CKR5_9PROT</name>
<comment type="caution">
    <text evidence="10">The sequence shown here is derived from an EMBL/GenBank/DDBJ whole genome shotgun (WGS) entry which is preliminary data.</text>
</comment>
<proteinExistence type="inferred from homology"/>
<evidence type="ECO:0000256" key="1">
    <source>
        <dbReference type="ARBA" id="ARBA00004496"/>
    </source>
</evidence>
<evidence type="ECO:0000256" key="2">
    <source>
        <dbReference type="ARBA" id="ARBA00008107"/>
    </source>
</evidence>
<evidence type="ECO:0000256" key="5">
    <source>
        <dbReference type="ARBA" id="ARBA00022490"/>
    </source>
</evidence>
<comment type="similarity">
    <text evidence="2 8">Belongs to the PhoU family.</text>
</comment>
<keyword evidence="6 8" id="KW-0592">Phosphate transport</keyword>
<dbReference type="AlphaFoldDB" id="A0A1L8CKR5"/>
<dbReference type="GO" id="GO:0030643">
    <property type="term" value="P:intracellular phosphate ion homeostasis"/>
    <property type="evidence" value="ECO:0007669"/>
    <property type="project" value="InterPro"/>
</dbReference>
<dbReference type="InterPro" id="IPR038078">
    <property type="entry name" value="PhoU-like_sf"/>
</dbReference>
<evidence type="ECO:0000259" key="9">
    <source>
        <dbReference type="Pfam" id="PF01895"/>
    </source>
</evidence>
<feature type="domain" description="PhoU" evidence="9">
    <location>
        <begin position="21"/>
        <end position="107"/>
    </location>
</feature>
<dbReference type="FunFam" id="1.20.58.220:FF:000004">
    <property type="entry name" value="Phosphate-specific transport system accessory protein PhoU"/>
    <property type="match status" value="1"/>
</dbReference>
<comment type="subcellular location">
    <subcellularLocation>
        <location evidence="1 8">Cytoplasm</location>
    </subcellularLocation>
</comment>
<keyword evidence="4 8" id="KW-0813">Transport</keyword>
<dbReference type="PANTHER" id="PTHR42930:SF3">
    <property type="entry name" value="PHOSPHATE-SPECIFIC TRANSPORT SYSTEM ACCESSORY PROTEIN PHOU"/>
    <property type="match status" value="1"/>
</dbReference>
<dbReference type="OrthoDB" id="5291253at2"/>
<dbReference type="InterPro" id="IPR028366">
    <property type="entry name" value="PhoU"/>
</dbReference>
<dbReference type="Gene3D" id="1.20.58.220">
    <property type="entry name" value="Phosphate transport system protein phou homolog 2, domain 2"/>
    <property type="match status" value="2"/>
</dbReference>
<evidence type="ECO:0000256" key="4">
    <source>
        <dbReference type="ARBA" id="ARBA00022448"/>
    </source>
</evidence>
<dbReference type="Pfam" id="PF01895">
    <property type="entry name" value="PhoU"/>
    <property type="match status" value="2"/>
</dbReference>
<dbReference type="GO" id="GO:0045936">
    <property type="term" value="P:negative regulation of phosphate metabolic process"/>
    <property type="evidence" value="ECO:0007669"/>
    <property type="project" value="InterPro"/>
</dbReference>
<reference evidence="10 11" key="1">
    <citation type="journal article" date="2017" name="Arch. Microbiol.">
        <title>Mariprofundus micogutta sp. nov., a novel iron-oxidizing zetaproteobacterium isolated from a deep-sea hydrothermal field at the Bayonnaise knoll of the Izu-Ogasawara arc, and a description of Mariprofundales ord. nov. and Zetaproteobacteria classis nov.</title>
        <authorList>
            <person name="Makita H."/>
            <person name="Tanaka E."/>
            <person name="Mitsunobu S."/>
            <person name="Miyazaki M."/>
            <person name="Nunoura T."/>
            <person name="Uematsu K."/>
            <person name="Takaki Y."/>
            <person name="Nishi S."/>
            <person name="Shimamura S."/>
            <person name="Takai K."/>
        </authorList>
    </citation>
    <scope>NUCLEOTIDE SEQUENCE [LARGE SCALE GENOMIC DNA]</scope>
    <source>
        <strain evidence="10 11">ET2</strain>
    </source>
</reference>
<comment type="function">
    <text evidence="7 8">Plays a role in the regulation of phosphate uptake.</text>
</comment>
<gene>
    <name evidence="10" type="ORF">MMIC_P0431</name>
</gene>
<protein>
    <recommendedName>
        <fullName evidence="8">Phosphate-specific transport system accessory protein PhoU</fullName>
    </recommendedName>
</protein>
<dbReference type="InterPro" id="IPR026022">
    <property type="entry name" value="PhoU_dom"/>
</dbReference>
<dbReference type="NCBIfam" id="TIGR02135">
    <property type="entry name" value="phoU_full"/>
    <property type="match status" value="1"/>
</dbReference>
<dbReference type="SUPFAM" id="SSF109755">
    <property type="entry name" value="PhoU-like"/>
    <property type="match status" value="1"/>
</dbReference>
<sequence length="236" mass="26560">MNEHTVKRFEDELSELKAKVLAMGGLVEKATKRSMNSLIKQDAKRAHKVIERDHAINALEIEIDEMTRTMLALRQPAASDLRFVMTTIKVVTDLERMGDLAEDIAENMLKTGDHPLTQISSLQSLSDLVLDQLKEALDAFAKGDLDEAMTCIENDKKVDEKFKSIQREYLTYMMEDPRQISAGLIATNIARDLERIADHAVNVAEMVIYMVKGHEVRHVDHETAAALVNGTLQDET</sequence>
<dbReference type="GO" id="GO:0006817">
    <property type="term" value="P:phosphate ion transport"/>
    <property type="evidence" value="ECO:0007669"/>
    <property type="project" value="UniProtKB-KW"/>
</dbReference>